<evidence type="ECO:0000256" key="1">
    <source>
        <dbReference type="SAM" id="Coils"/>
    </source>
</evidence>
<evidence type="ECO:0000313" key="2">
    <source>
        <dbReference type="EMBL" id="HAF2131093.1"/>
    </source>
</evidence>
<name>A0A743P7Z5_SALER</name>
<reference evidence="2" key="2">
    <citation type="submission" date="2020-02" db="EMBL/GenBank/DDBJ databases">
        <authorList>
            <consortium name="NCBI Pathogen Detection Project"/>
        </authorList>
    </citation>
    <scope>NUCLEOTIDE SEQUENCE</scope>
    <source>
        <strain evidence="2">MA.CK_00/00001968</strain>
    </source>
</reference>
<organism evidence="2">
    <name type="scientific">Salmonella enterica</name>
    <name type="common">Salmonella choleraesuis</name>
    <dbReference type="NCBI Taxonomy" id="28901"/>
    <lineage>
        <taxon>Bacteria</taxon>
        <taxon>Pseudomonadati</taxon>
        <taxon>Pseudomonadota</taxon>
        <taxon>Gammaproteobacteria</taxon>
        <taxon>Enterobacterales</taxon>
        <taxon>Enterobacteriaceae</taxon>
        <taxon>Salmonella</taxon>
    </lineage>
</organism>
<protein>
    <submittedName>
        <fullName evidence="2">Uncharacterized protein</fullName>
    </submittedName>
</protein>
<proteinExistence type="predicted"/>
<dbReference type="EMBL" id="DAAUQX010000097">
    <property type="protein sequence ID" value="HAF2131093.1"/>
    <property type="molecule type" value="Genomic_DNA"/>
</dbReference>
<dbReference type="AlphaFoldDB" id="A0A743P7Z5"/>
<accession>A0A743P7Z5</accession>
<reference evidence="2" key="1">
    <citation type="journal article" date="2018" name="Genome Biol.">
        <title>SKESA: strategic k-mer extension for scrupulous assemblies.</title>
        <authorList>
            <person name="Souvorov A."/>
            <person name="Agarwala R."/>
            <person name="Lipman D.J."/>
        </authorList>
    </citation>
    <scope>NUCLEOTIDE SEQUENCE</scope>
    <source>
        <strain evidence="2">MA.CK_00/00001968</strain>
    </source>
</reference>
<comment type="caution">
    <text evidence="2">The sequence shown here is derived from an EMBL/GenBank/DDBJ whole genome shotgun (WGS) entry which is preliminary data.</text>
</comment>
<gene>
    <name evidence="2" type="ORF">G9F27_005441</name>
</gene>
<feature type="coiled-coil region" evidence="1">
    <location>
        <begin position="55"/>
        <end position="84"/>
    </location>
</feature>
<sequence>MNNTGTVAVVYIGKKHFKSDTITGSRLRFPRLEPVEVSSDVAHRLLAFSDCWVRQSQVEATLKQQEEEKRLKEEELARQIEEEARIAAENSFVVNVQGDELDISKCTLAQLLTLNESEELGLKKDAKESAGDFRVRVRDALKARSVQDGFAE</sequence>
<keyword evidence="1" id="KW-0175">Coiled coil</keyword>